<feature type="compositionally biased region" description="Basic and acidic residues" evidence="2">
    <location>
        <begin position="4880"/>
        <end position="4904"/>
    </location>
</feature>
<feature type="compositionally biased region" description="Basic and acidic residues" evidence="2">
    <location>
        <begin position="1363"/>
        <end position="1373"/>
    </location>
</feature>
<feature type="compositionally biased region" description="Basic and acidic residues" evidence="2">
    <location>
        <begin position="5371"/>
        <end position="5382"/>
    </location>
</feature>
<feature type="compositionally biased region" description="Basic and acidic residues" evidence="2">
    <location>
        <begin position="1880"/>
        <end position="1890"/>
    </location>
</feature>
<feature type="compositionally biased region" description="Low complexity" evidence="2">
    <location>
        <begin position="1729"/>
        <end position="1738"/>
    </location>
</feature>
<feature type="compositionally biased region" description="Basic and acidic residues" evidence="2">
    <location>
        <begin position="3082"/>
        <end position="3091"/>
    </location>
</feature>
<reference evidence="4" key="1">
    <citation type="submission" date="2010-08" db="EMBL/GenBank/DDBJ databases">
        <authorList>
            <consortium name="Caenorhabditis japonica Sequencing Consortium"/>
            <person name="Wilson R.K."/>
        </authorList>
    </citation>
    <scope>NUCLEOTIDE SEQUENCE [LARGE SCALE GENOMIC DNA]</scope>
    <source>
        <strain evidence="4">DF5081</strain>
    </source>
</reference>
<feature type="compositionally biased region" description="Basic and acidic residues" evidence="2">
    <location>
        <begin position="4574"/>
        <end position="4589"/>
    </location>
</feature>
<dbReference type="GO" id="GO:0005741">
    <property type="term" value="C:mitochondrial outer membrane"/>
    <property type="evidence" value="ECO:0007669"/>
    <property type="project" value="InterPro"/>
</dbReference>
<feature type="region of interest" description="Disordered" evidence="2">
    <location>
        <begin position="3902"/>
        <end position="4173"/>
    </location>
</feature>
<feature type="region of interest" description="Disordered" evidence="2">
    <location>
        <begin position="1172"/>
        <end position="1193"/>
    </location>
</feature>
<dbReference type="EnsemblMetazoa" id="CJA03621.2">
    <property type="protein sequence ID" value="CJA03621.2"/>
    <property type="gene ID" value="WBGene00122825"/>
</dbReference>
<feature type="compositionally biased region" description="Basic and acidic residues" evidence="2">
    <location>
        <begin position="5646"/>
        <end position="5659"/>
    </location>
</feature>
<feature type="region of interest" description="Disordered" evidence="2">
    <location>
        <begin position="3364"/>
        <end position="3870"/>
    </location>
</feature>
<accession>A0A8R1HNT8</accession>
<feature type="compositionally biased region" description="Basic and acidic residues" evidence="2">
    <location>
        <begin position="1841"/>
        <end position="1865"/>
    </location>
</feature>
<evidence type="ECO:0000313" key="4">
    <source>
        <dbReference type="Proteomes" id="UP000005237"/>
    </source>
</evidence>
<feature type="region of interest" description="Disordered" evidence="2">
    <location>
        <begin position="257"/>
        <end position="320"/>
    </location>
</feature>
<name>A0A8R1HNT8_CAEJA</name>
<evidence type="ECO:0000256" key="1">
    <source>
        <dbReference type="SAM" id="Coils"/>
    </source>
</evidence>
<feature type="compositionally biased region" description="Basic and acidic residues" evidence="2">
    <location>
        <begin position="2572"/>
        <end position="2581"/>
    </location>
</feature>
<feature type="compositionally biased region" description="Basic and acidic residues" evidence="2">
    <location>
        <begin position="4202"/>
        <end position="4217"/>
    </location>
</feature>
<feature type="compositionally biased region" description="Acidic residues" evidence="2">
    <location>
        <begin position="5624"/>
        <end position="5642"/>
    </location>
</feature>
<feature type="compositionally biased region" description="Basic and acidic residues" evidence="2">
    <location>
        <begin position="4530"/>
        <end position="4563"/>
    </location>
</feature>
<feature type="compositionally biased region" description="Basic and acidic residues" evidence="2">
    <location>
        <begin position="2210"/>
        <end position="2219"/>
    </location>
</feature>
<feature type="compositionally biased region" description="Basic and acidic residues" evidence="2">
    <location>
        <begin position="2039"/>
        <end position="2050"/>
    </location>
</feature>
<feature type="compositionally biased region" description="Basic and acidic residues" evidence="2">
    <location>
        <begin position="2341"/>
        <end position="2352"/>
    </location>
</feature>
<feature type="region of interest" description="Disordered" evidence="2">
    <location>
        <begin position="4952"/>
        <end position="4981"/>
    </location>
</feature>
<feature type="compositionally biased region" description="Basic and acidic residues" evidence="2">
    <location>
        <begin position="2415"/>
        <end position="2435"/>
    </location>
</feature>
<feature type="compositionally biased region" description="Polar residues" evidence="2">
    <location>
        <begin position="2560"/>
        <end position="2571"/>
    </location>
</feature>
<feature type="compositionally biased region" description="Low complexity" evidence="2">
    <location>
        <begin position="865"/>
        <end position="874"/>
    </location>
</feature>
<feature type="region of interest" description="Disordered" evidence="2">
    <location>
        <begin position="5494"/>
        <end position="5530"/>
    </location>
</feature>
<feature type="compositionally biased region" description="Acidic residues" evidence="2">
    <location>
        <begin position="2541"/>
        <end position="2553"/>
    </location>
</feature>
<feature type="compositionally biased region" description="Basic and acidic residues" evidence="2">
    <location>
        <begin position="2932"/>
        <end position="2961"/>
    </location>
</feature>
<feature type="region of interest" description="Disordered" evidence="2">
    <location>
        <begin position="661"/>
        <end position="813"/>
    </location>
</feature>
<feature type="compositionally biased region" description="Basic and acidic residues" evidence="2">
    <location>
        <begin position="434"/>
        <end position="450"/>
    </location>
</feature>
<evidence type="ECO:0000256" key="2">
    <source>
        <dbReference type="SAM" id="MobiDB-lite"/>
    </source>
</evidence>
<feature type="compositionally biased region" description="Low complexity" evidence="2">
    <location>
        <begin position="1227"/>
        <end position="1240"/>
    </location>
</feature>
<feature type="compositionally biased region" description="Low complexity" evidence="2">
    <location>
        <begin position="3204"/>
        <end position="3223"/>
    </location>
</feature>
<feature type="compositionally biased region" description="Basic and acidic residues" evidence="2">
    <location>
        <begin position="2708"/>
        <end position="2724"/>
    </location>
</feature>
<feature type="compositionally biased region" description="Low complexity" evidence="2">
    <location>
        <begin position="2751"/>
        <end position="2760"/>
    </location>
</feature>
<feature type="compositionally biased region" description="Basic and acidic residues" evidence="2">
    <location>
        <begin position="3224"/>
        <end position="3233"/>
    </location>
</feature>
<feature type="compositionally biased region" description="Low complexity" evidence="2">
    <location>
        <begin position="1276"/>
        <end position="1286"/>
    </location>
</feature>
<feature type="compositionally biased region" description="Basic and acidic residues" evidence="2">
    <location>
        <begin position="3776"/>
        <end position="3808"/>
    </location>
</feature>
<feature type="compositionally biased region" description="Basic and acidic residues" evidence="2">
    <location>
        <begin position="4000"/>
        <end position="4009"/>
    </location>
</feature>
<feature type="compositionally biased region" description="Polar residues" evidence="2">
    <location>
        <begin position="3761"/>
        <end position="3775"/>
    </location>
</feature>
<sequence>MSSTANFIVSGVLADGTPIVFGSLASDGTSAPIIHHVNSASQFQAESWDGEHAENEHHDEDEAVRRFSVYLEDGGEIGAKVEEDEEQPIASSGQFERQRSASLAAALLELDPRGVPLVQFFKLATNEPLLEVDEGEDEVEPSGAELVLSQLLFTLRSLKMSGADAKHSEAVQRLRELEEELRAAGAVTPADPAVSEAVARALAVAGAGRDVQIRVNQSKHTTTTKTVYDTETSAMAHMDTDQIRNLQQEILADISSAAEQHAGQDSGTTQKRETAEEGFTNEDGSVVVSKKMTRVVTTTRTTLPGEGEEPSAPESPVESLGSVKDRIARFEQLKDFHPDPSASGAPSSLTSSQIQEESSEILPEEQEPEHPYIPEPDHSKVIEQVQVQVHVEDEEGEEVHVEDETAPVAPDRHHGLTESSIGIVITPHTPIPPEHPEEHLKDEDEPREPLEPSEPEQVAHAQLKDTREYSDEELAQELQPSEEQVSTAEIKDIKSYSPTSSEDERSSQKQPISPPIPQERHVVHPVASESTHEDEELAAHFVAESFEKQEDHHAENIEQEPVYRGHHSPGQTSPIVAEHPIAQEYAESVTSHDEGDNLSLKSGHDPEIAKHSVESVPEEDDETGRLGDFAKKAGMVAGAAAAAPVAIAAVGVKAAYDVFTKSDDGEKELKEDVPTEAAEAESFHVVSETTTTREYSGEPEGVCPEPESPLNYNEEKPETPEVSEQDRPHVIETTTTTTVTREIQNEPHQELSAVSPNVSSTHEEPAEIITTITREVVETVEGEEPEHRYIETTTTTFKKEEYDEPEQQQPHIVETSAITTIPREFRESAPAPESPAVSEYDTKEVSVSPSFSAPSPSLEHEHLITETTTTTSVTREFRQEPEAADSEDELAKEITTTTTVTREYQEEPEQDPQEHLIKETTTTTSVTREFHGDEQQESPAESVKDVLISASPALSSHAEPEQQVAESPVPSEKESQPDSQVVTETTTTTVTTREYFEDPAQESYSPVPSSRAESDRPTAVSPAISEMAHADVSQIQEQKVEISESPTDDGKTSPAPPSHVESERPVSQSPAISEKLQSEEPHFVTETVTTTTVTREYHEKEPEHHHDSPTQFQPHEQQPTSSPGSDDDSDGEGFGRKALGFAKKAGMAAGAVVAAPVALAAVGAKSAYDALTKSDDEEEEPKEHIIPETTTTSAWTSEYVEDKEDFDSAPAVQKVYQKPESPIEEGVPQVVETFTTTTVTREAEEPQQPDEPEHLYERSETAGESRAESEHSLPHVVETTTTTVVTRELHDDDFERSESPKGKEESEIASSVPSTHAETEHQITESPVPSERDIQPEGQVITETTTTTITTVTREFHEDDYERSESPEAKEDLTVVSPVPSSHAESDRQIPESPVVTETTTTTTTATRDFHDDELPESPIRSVKETSTAASPVPSEKESQPDEPIVTETTTTTVVTREFHDDDFERSESPKGKKKSEIASPVPSSHAESEHQITESPVPSEKDIQPESHYVTETTATTTTTLTREFHDGDYECPESPEAKEEPTVASPVPSSHAESDRQVLESPVSSEREIQPESHVVTETTTTTTTVSREFHDDERPESPTRSVKETSIAASPVPSDKESRPGSQIVTETTTTREYFEEQEPVRESYSPTPSSRAESERPVAESPAISERAHADVSQIQEQHEGRAASPIGYGKTSPAPSSHVESDRPVSQSPAISEKLQSAEPHFITETVTTTTVTREYHEEDSEHRHESPTQFQTYEQQPRSSSGSDDDSDCEGFGRKALGFAKKAGMAAGAVVAAPVALAAVGAKSAYDALTKSDDEEEEPKEREFQESTVTAFVEQRQEEPQHFEESERLYEESVEKEISSPHVVETTTTTVVSKEFHDEEHDCSESTTESFKEAAASPTPSAQVESDYPASPAVSEQEHPHVVETTTTTIETQEHPIDSKDRIMEEEPYHGEAESPTEFAQQPESPVPVPQEEDLVKETTTTTTVTREFYDEPTEALSTTGEVYNSPEHPEHHISELTETVTHEVPEDQDHHALADDSERHPHAIETTTTTTVTREFYEDEPEQSPAGTPAESEKSLPQVVETATTETREFYDDDYEHSESSAHEAVVAASPAPSSHIESERAGSPIVSEKEIPQIIETTTTTTTSREFYEAPEEPVPTEPEYHQKLEEEERDTKASPIELESPAEPSVSQVIETTTTTTTIGGEHEPYRFESSELTEQEGEESDGEGFGSKVLGFAKKAGMAAGAVVAAPVALAAVGAKSAYDALKKSDDEEETEEHNLGEPSERRDLEFPVASERNESPVPSEPSDRFEKESYGQEPVPESPVPSESSSQIEKVQEHPDGHHFTETTTTTTVTRKYFDDEEELAQEPSEKSYTSDQTHEHPTVPSPSITDQENVHHTETTTSTSITRDYREEDPRVEKQESEEDQHGPMESTTTFTRDVYEPAEGEEPAHHFVETTTTTTVRKEYSDDEEDREEAGVPEEEDPHVVETITTTRVTREYDDEEKPSDSEIPHVTETTTTTTVTREYYGEKPDDTESPDGSEEDQSVGDDKEVSSPTNESVTSVSHEVHEDEPHLVETITTTTVTREFHTEPEEAAEDSVELVKETVTTTTVTSEYPADPQVESPPSEKEDIEESTLSADREEEPKVIETTTTTTVTRDYYEDEPEYVTESERLSEQAHSPAVTPAESEKSLPHVVETTTTETREFHYQPEGSVKEESIPASPTPSSHVESEVLFDKEPSHHLVTETTTTTATTHGFFGEEPEVPAQRDYPLEEAEAGFPQQIERDSQPLPSETRSIYEEEFDTQYPQEQYHPESPVPTEQAPLLAEQPQQHGDSGEESEGEGFGSKMLGFAKKAGMAAGAVVAAPVALAAVGAKSAYDALRKSDDEEEPEEHFLGESREKRDIDSPVAKEVGHYESPVPSEPSTELEKHPYTQESVHEEVPSEFKPQEPEEPVHFTETSTAATTLSQKHFDEEEAPIETEFIPTVPEQHHREEESALSPVPSHKSEELKQFQDEQSSDSSEQDQELAQEQKPELDRQGSYSSGYSPKSPRSSPIEPELRQNVETTTTTVTTLSHETPEDAEKQDTLSQASSEIDIAKDTNTISEQFEPRETHQEEIQFEEFEPTPHSHDIAASPVLSEKSLEDQVASEELSEPAPSSHIESERAVSPSYLTETAPREDQPEHHVIDTTTTTIVTQEYHESPAASNISLASSSSHAHSTTDLDREIVSVDEPADSRASPSHVEPEYHQQSGSPIPSEKLVTRIEETFTTEEPSELQKQLEFPAGQYQQEQFHPESPEPTEQAPLLTEQQHHQELQGSEEDSDGEGFGSKMLGFAKKAGMAAGAVVAAPVALAAVGAKSAYDALRKSDDEEEPEEQEHLLGKSRESPVVQEIGHQDYEPVQESPAPSEQSYQFEKESVHLEGHHYTETTTRTTVTRDYFDDEQDKEQGSPSQSPSISEQDQKKEQEHPHHIESTTTTTVSRDYHDDSHQQISTEPPTEPSSFEEPAQTTTVTREVFETAKGEEPEHHYIETTTTTTITKEEYEEPEGHQDGQASPTHSEEPHIVETTTTVIREPYEEPEGFRPPSGSEADDEGHAPRYMETTTTTTVTREYEVSEDEEDYPQKEGSPVPSDSEQSVTHVVEKTTTTTVTQEKFEPEDYEQHDYPTETQKQLESPVPPEKEDHGFVKTTTTTVVTREHFEPEDVSSDCHGSPTLSEESERYDIDTATMTTVTQEHFEQPDSEELTSRSPTHYEREQTSPASQKSPITSTSSLHEHFEPEKEHYVVEKQELSSSSFEHHVTRVEETTTTTVSRELHEEEPEFPAGQCYQDQYHHESPVPTEQAPLLTEQQQHQELKESGDESEKEGFGSKMLGFAKKAGMAAGAVVAAPVALAAVGAKSAYDALRKSDDEEEPEEQERLFGESRERRDLESPVVSQQHYAPEPIHESSEFSSHFEGEEKSAQPTATFYEPEEEDRAGELEDHPATSEPKFITPTHSVEPEHQKPDNVEDPEYVIDSEDYQVATEEEPRISSPVHSDSDEVSHYQEEEHDTTRTPVVTERIDAPYVVESEEYAFERRDEPRIASPTQQDENEEDVIESAAYPRDEANFENLENRSTSESGGSPRPFEDSTTTTVISVHHEPPAIPEPEIDEEDALEQEGNSIIDSQDYDSHTTVTTVEAVEPVVQTDTSPTVVTTVSTEHLDTTHEHFDQEHFDPENEEETHDFVRTTTTTTSHEEPEEEQYVVDSQEYQRSGHESPVLSVKSEANDEDIERRRIETTTTTTVTKEYVEPEEHVVESQEYTSGSPVPSERSADHGIYHEHYQPEEPQEETEQKVSPGGDEEDEDVHGYIKTTTTTTTVTTEHTEPEEHVVESHEYTSGSPVPSERFADHGIYREHSQPEEPQEETEQKVSPGGDEEDEDVHGYIRTTTTTTTVTTEHAEPEEHVVESQEYTSGSPVPSERSVDHGETEQKVSLGGEEDEDVHGYIRTTTTTTTVTTEHTEPEEHVVESREYTSGSPIPSERSVTHGFKRADSREHYEPEEHQVENEHSHSPTDREEEDVHGYIKTTTTTTVTKEHTEPEEHVVESHEYTSTSPVLSEHSVTRGVERTDSREHYEPEERQVEGEHKLSPSGEEEEDVHGYIKTTTTTTVTKEQFEPEEHLVESQEYTSASPVPSEGSVLQAVEPVTRELKKDEEEDVHGFIKTTTTTTVTKEHVEPEEEHHVVESHEYTSGSPIPSEGSISRLVETLTTTTVTCENFDREEEHESPAPTEQAPLLTEQQQPHELEDSGDESEKEGFGSKMFGFAKKAGMAAGAVVAAPVALAAIGAKSAYDALRKSDDEEEPERQEHLLGESREKRDLDSPVASAQDEPIHYQTTDLQEPEKRIESHETHDSESEGSFVDHGEQNQGLPLQSKEAAFDLSREDIAEQTAEKLVSEVFQPLDRTLIESEQYRSSIESLNRPSPIPAEHKKSSHDDLTSEAFQNVTKLSYGDAETYDHDHDHDSKDDVDEKEEWKVYDRHGEVLEEFSTQLTEDVIHEAEDDATYHLTRQEEEQKQSTEISPRRSTFLKQESCQEISNEPEVDYYSDLQEKLNILAGEKSNLGAHVEEELPSTASDQLDVIHESDNEQQEHQEQLEQEKEEEAENTAMELVNQVLEQVVTELSEGEDEDQKTMTSDAYLTAASEGEGKDDQYDTCVTSQDDTYESAQGWTSQDSEYTTATSQAPSRLSDSDGEHTARDRDLERQETSTPQAMLSPVDSDRQFTVQQDYDVQVPALPSIRAFEPEDFMQSTARSTPDVALQVTIEEEDESDDKLPISPSGVLLPPTSDPGRPVSPVPPRRAATEQDGGVFVFVREEDTIVEPTPPPDVGVTAQKEDVQETERIHGVAMEASSDPANSESSRYSRQLSDLSSSAESHADTVIRVEGERSGSSDSLEVISVISGDKEKSPETVHEPVVETGVEQKTSTPTIPEDPIVHQTLPTEAEQLGFEIYDADTEEPPQVPIEELETVEEEPEDSDSLNEGNGSGHSSVGVPADTLAMIGKYRHQSSDNLSLTSLQEFERLEKEVGARGDGSLTRSEIELLMAGRLNKSGEGSVSSLAEFERLEKEITENQSPTDDVMMLSDIREESEAEDMSIRDDDEEEVIGSDTELHSRPVQEEDLRAATPVAPSPTDSLEHQVDPMQFQYLETSTDSLEPTFQEIEVEQRADSAEDTSLAEYEMVPRVMETSTTDSLDGGIAPTEKDSLLEGASQGIESTQSTHGMLSGDTVGNVVTDDEDKDSLDGEVSSMLQSYPTTLTTFQTTVVGPDGTVQTISRRVETRVTDPLVSHVTFTGTESQERLDQLPHEEQFETVDTEGNVTRTTFRREQEHHY</sequence>
<feature type="coiled-coil region" evidence="1">
    <location>
        <begin position="160"/>
        <end position="187"/>
    </location>
</feature>
<feature type="compositionally biased region" description="Basic and acidic residues" evidence="2">
    <location>
        <begin position="2898"/>
        <end position="2911"/>
    </location>
</feature>
<feature type="region of interest" description="Disordered" evidence="2">
    <location>
        <begin position="5102"/>
        <end position="5264"/>
    </location>
</feature>
<feature type="compositionally biased region" description="Acidic residues" evidence="2">
    <location>
        <begin position="4010"/>
        <end position="4021"/>
    </location>
</feature>
<feature type="compositionally biased region" description="Basic and acidic residues" evidence="2">
    <location>
        <begin position="3181"/>
        <end position="3191"/>
    </location>
</feature>
<proteinExistence type="predicted"/>
<dbReference type="EnsemblMetazoa" id="CJA03621.1">
    <property type="protein sequence ID" value="CJA03621.1"/>
    <property type="gene ID" value="WBGene00122825"/>
</dbReference>
<feature type="region of interest" description="Disordered" evidence="2">
    <location>
        <begin position="826"/>
        <end position="1136"/>
    </location>
</feature>
<feature type="compositionally biased region" description="Basic and acidic residues" evidence="2">
    <location>
        <begin position="4387"/>
        <end position="4400"/>
    </location>
</feature>
<feature type="region of interest" description="Disordered" evidence="2">
    <location>
        <begin position="4758"/>
        <end position="4797"/>
    </location>
</feature>
<dbReference type="PANTHER" id="PTHR16451:SF7">
    <property type="entry name" value="MAB-21-LIKE HHH_H2TH-LIKE DOMAIN-CONTAINING PROTEIN"/>
    <property type="match status" value="1"/>
</dbReference>
<feature type="region of interest" description="Disordered" evidence="2">
    <location>
        <begin position="2882"/>
        <end position="3191"/>
    </location>
</feature>
<feature type="compositionally biased region" description="Basic and acidic residues" evidence="2">
    <location>
        <begin position="4038"/>
        <end position="4054"/>
    </location>
</feature>
<feature type="compositionally biased region" description="Basic and acidic residues" evidence="2">
    <location>
        <begin position="4966"/>
        <end position="4976"/>
    </location>
</feature>
<feature type="compositionally biased region" description="Basic and acidic residues" evidence="2">
    <location>
        <begin position="5440"/>
        <end position="5453"/>
    </location>
</feature>
<feature type="region of interest" description="Disordered" evidence="2">
    <location>
        <begin position="5041"/>
        <end position="5077"/>
    </location>
</feature>
<feature type="compositionally biased region" description="Basic and acidic residues" evidence="2">
    <location>
        <begin position="2735"/>
        <end position="2750"/>
    </location>
</feature>
<feature type="region of interest" description="Disordered" evidence="2">
    <location>
        <begin position="1841"/>
        <end position="2018"/>
    </location>
</feature>
<feature type="compositionally biased region" description="Basic and acidic residues" evidence="2">
    <location>
        <begin position="1466"/>
        <end position="1477"/>
    </location>
</feature>
<feature type="region of interest" description="Disordered" evidence="2">
    <location>
        <begin position="1216"/>
        <end position="1778"/>
    </location>
</feature>
<feature type="compositionally biased region" description="Low complexity" evidence="2">
    <location>
        <begin position="285"/>
        <end position="305"/>
    </location>
</feature>
<feature type="compositionally biased region" description="Basic and acidic residues" evidence="2">
    <location>
        <begin position="5413"/>
        <end position="5427"/>
    </location>
</feature>
<feature type="compositionally biased region" description="Basic and acidic residues" evidence="2">
    <location>
        <begin position="4711"/>
        <end position="4728"/>
    </location>
</feature>
<feature type="compositionally biased region" description="Low complexity" evidence="2">
    <location>
        <begin position="1578"/>
        <end position="1588"/>
    </location>
</feature>
<feature type="compositionally biased region" description="Acidic residues" evidence="2">
    <location>
        <begin position="2474"/>
        <end position="2490"/>
    </location>
</feature>
<feature type="compositionally biased region" description="Basic and acidic residues" evidence="2">
    <location>
        <begin position="1938"/>
        <end position="1959"/>
    </location>
</feature>
<evidence type="ECO:0000313" key="3">
    <source>
        <dbReference type="EnsemblMetazoa" id="CJA03621.1"/>
    </source>
</evidence>
<feature type="compositionally biased region" description="Basic and acidic residues" evidence="2">
    <location>
        <begin position="602"/>
        <end position="613"/>
    </location>
</feature>
<feature type="compositionally biased region" description="Acidic residues" evidence="2">
    <location>
        <begin position="2221"/>
        <end position="2232"/>
    </location>
</feature>
<feature type="region of interest" description="Disordered" evidence="2">
    <location>
        <begin position="4202"/>
        <end position="4641"/>
    </location>
</feature>
<feature type="compositionally biased region" description="Low complexity" evidence="2">
    <location>
        <begin position="1869"/>
        <end position="1878"/>
    </location>
</feature>
<dbReference type="GO" id="GO:0007005">
    <property type="term" value="P:mitochondrion organization"/>
    <property type="evidence" value="ECO:0007669"/>
    <property type="project" value="InterPro"/>
</dbReference>
<feature type="region of interest" description="Disordered" evidence="2">
    <location>
        <begin position="3204"/>
        <end position="3335"/>
    </location>
</feature>
<feature type="compositionally biased region" description="Basic and acidic residues" evidence="2">
    <location>
        <begin position="1636"/>
        <end position="1645"/>
    </location>
</feature>
<feature type="compositionally biased region" description="Basic and acidic residues" evidence="2">
    <location>
        <begin position="5118"/>
        <end position="5136"/>
    </location>
</feature>
<feature type="compositionally biased region" description="Polar residues" evidence="2">
    <location>
        <begin position="1753"/>
        <end position="1764"/>
    </location>
</feature>
<feature type="compositionally biased region" description="Low complexity" evidence="2">
    <location>
        <begin position="3045"/>
        <end position="3060"/>
    </location>
</feature>
<protein>
    <submittedName>
        <fullName evidence="3">Uncharacterized protein</fullName>
    </submittedName>
</protein>
<feature type="compositionally biased region" description="Basic and acidic residues" evidence="2">
    <location>
        <begin position="4312"/>
        <end position="4325"/>
    </location>
</feature>
<dbReference type="GO" id="GO:0090141">
    <property type="term" value="P:positive regulation of mitochondrial fission"/>
    <property type="evidence" value="ECO:0007669"/>
    <property type="project" value="TreeGrafter"/>
</dbReference>
<feature type="region of interest" description="Disordered" evidence="2">
    <location>
        <begin position="559"/>
        <end position="626"/>
    </location>
</feature>
<feature type="compositionally biased region" description="Low complexity" evidence="2">
    <location>
        <begin position="3432"/>
        <end position="3441"/>
    </location>
</feature>
<feature type="compositionally biased region" description="Polar residues" evidence="2">
    <location>
        <begin position="2963"/>
        <end position="2974"/>
    </location>
</feature>
<feature type="compositionally biased region" description="Low complexity" evidence="2">
    <location>
        <begin position="3497"/>
        <end position="3510"/>
    </location>
</feature>
<feature type="compositionally biased region" description="Low complexity" evidence="2">
    <location>
        <begin position="340"/>
        <end position="356"/>
    </location>
</feature>
<feature type="compositionally biased region" description="Low complexity" evidence="2">
    <location>
        <begin position="1084"/>
        <end position="1094"/>
    </location>
</feature>
<dbReference type="Proteomes" id="UP000005237">
    <property type="component" value="Unassembled WGS sequence"/>
</dbReference>
<feature type="compositionally biased region" description="Low complexity" evidence="2">
    <location>
        <begin position="1446"/>
        <end position="1456"/>
    </location>
</feature>
<feature type="compositionally biased region" description="Basic and acidic residues" evidence="2">
    <location>
        <begin position="1095"/>
        <end position="1108"/>
    </location>
</feature>
<feature type="compositionally biased region" description="Basic and acidic residues" evidence="2">
    <location>
        <begin position="2312"/>
        <end position="2321"/>
    </location>
</feature>
<feature type="region of interest" description="Disordered" evidence="2">
    <location>
        <begin position="2269"/>
        <end position="2851"/>
    </location>
</feature>
<feature type="compositionally biased region" description="Basic and acidic residues" evidence="2">
    <location>
        <begin position="4288"/>
        <end position="4298"/>
    </location>
</feature>
<feature type="compositionally biased region" description="Low complexity" evidence="2">
    <location>
        <begin position="4428"/>
        <end position="4437"/>
    </location>
</feature>
<feature type="compositionally biased region" description="Low complexity" evidence="2">
    <location>
        <begin position="3641"/>
        <end position="3654"/>
    </location>
</feature>
<feature type="compositionally biased region" description="Polar residues" evidence="2">
    <location>
        <begin position="1109"/>
        <end position="1120"/>
    </location>
</feature>
<feature type="compositionally biased region" description="Basic and acidic residues" evidence="2">
    <location>
        <begin position="1251"/>
        <end position="1273"/>
    </location>
</feature>
<feature type="compositionally biased region" description="Basic and acidic residues" evidence="2">
    <location>
        <begin position="3381"/>
        <end position="3390"/>
    </location>
</feature>
<feature type="compositionally biased region" description="Basic and acidic residues" evidence="2">
    <location>
        <begin position="3464"/>
        <end position="3477"/>
    </location>
</feature>
<dbReference type="PANTHER" id="PTHR16451">
    <property type="entry name" value="MITOCHONDRIAL DYNAMICS PROTEINS 49/51 FAMILY MEMBER"/>
    <property type="match status" value="1"/>
</dbReference>
<feature type="compositionally biased region" description="Basic and acidic residues" evidence="2">
    <location>
        <begin position="4363"/>
        <end position="4376"/>
    </location>
</feature>
<feature type="compositionally biased region" description="Basic and acidic residues" evidence="2">
    <location>
        <begin position="661"/>
        <end position="673"/>
    </location>
</feature>
<feature type="compositionally biased region" description="Low complexity" evidence="2">
    <location>
        <begin position="4489"/>
        <end position="4498"/>
    </location>
</feature>
<feature type="compositionally biased region" description="Acidic residues" evidence="2">
    <location>
        <begin position="5502"/>
        <end position="5516"/>
    </location>
</feature>
<feature type="compositionally biased region" description="Basic and acidic residues" evidence="2">
    <location>
        <begin position="4438"/>
        <end position="4448"/>
    </location>
</feature>
<feature type="compositionally biased region" description="Low complexity" evidence="2">
    <location>
        <begin position="845"/>
        <end position="857"/>
    </location>
</feature>
<feature type="compositionally biased region" description="Low complexity" evidence="2">
    <location>
        <begin position="2110"/>
        <end position="2123"/>
    </location>
</feature>
<feature type="compositionally biased region" description="Acidic residues" evidence="2">
    <location>
        <begin position="357"/>
        <end position="367"/>
    </location>
</feature>
<feature type="compositionally biased region" description="Basic and acidic residues" evidence="2">
    <location>
        <begin position="1296"/>
        <end position="1306"/>
    </location>
</feature>
<organism evidence="3 4">
    <name type="scientific">Caenorhabditis japonica</name>
    <dbReference type="NCBI Taxonomy" id="281687"/>
    <lineage>
        <taxon>Eukaryota</taxon>
        <taxon>Metazoa</taxon>
        <taxon>Ecdysozoa</taxon>
        <taxon>Nematoda</taxon>
        <taxon>Chromadorea</taxon>
        <taxon>Rhabditida</taxon>
        <taxon>Rhabditina</taxon>
        <taxon>Rhabditomorpha</taxon>
        <taxon>Rhabditoidea</taxon>
        <taxon>Rhabditidae</taxon>
        <taxon>Peloderinae</taxon>
        <taxon>Caenorhabditis</taxon>
    </lineage>
</organism>
<feature type="compositionally biased region" description="Polar residues" evidence="2">
    <location>
        <begin position="5193"/>
        <end position="5226"/>
    </location>
</feature>
<dbReference type="InterPro" id="IPR045909">
    <property type="entry name" value="MID49/MID51"/>
</dbReference>
<feature type="compositionally biased region" description="Basic and acidic residues" evidence="2">
    <location>
        <begin position="2167"/>
        <end position="2181"/>
    </location>
</feature>
<feature type="compositionally biased region" description="Basic and acidic residues" evidence="2">
    <location>
        <begin position="3418"/>
        <end position="3431"/>
    </location>
</feature>
<feature type="compositionally biased region" description="Basic and acidic residues" evidence="2">
    <location>
        <begin position="4601"/>
        <end position="4628"/>
    </location>
</feature>
<feature type="compositionally biased region" description="Acidic residues" evidence="2">
    <location>
        <begin position="4149"/>
        <end position="4158"/>
    </location>
</feature>
<feature type="compositionally biased region" description="Low complexity" evidence="2">
    <location>
        <begin position="981"/>
        <end position="992"/>
    </location>
</feature>
<feature type="compositionally biased region" description="Low complexity" evidence="2">
    <location>
        <begin position="1512"/>
        <end position="1523"/>
    </location>
</feature>
<feature type="compositionally biased region" description="Basic and acidic residues" evidence="2">
    <location>
        <begin position="5227"/>
        <end position="5244"/>
    </location>
</feature>
<feature type="compositionally biased region" description="Basic and acidic residues" evidence="2">
    <location>
        <begin position="1590"/>
        <end position="1606"/>
    </location>
</feature>
<feature type="region of interest" description="Disordered" evidence="2">
    <location>
        <begin position="335"/>
        <end position="535"/>
    </location>
</feature>
<feature type="compositionally biased region" description="Basic and acidic residues" evidence="2">
    <location>
        <begin position="3656"/>
        <end position="3669"/>
    </location>
</feature>
<feature type="compositionally biased region" description="Basic and acidic residues" evidence="2">
    <location>
        <begin position="3946"/>
        <end position="3963"/>
    </location>
</feature>
<feature type="compositionally biased region" description="Basic and acidic residues" evidence="2">
    <location>
        <begin position="4462"/>
        <end position="4471"/>
    </location>
</feature>
<feature type="compositionally biased region" description="Polar residues" evidence="2">
    <location>
        <begin position="5056"/>
        <end position="5076"/>
    </location>
</feature>
<keyword evidence="1" id="KW-0175">Coiled coil</keyword>
<feature type="compositionally biased region" description="Low complexity" evidence="2">
    <location>
        <begin position="1397"/>
        <end position="1407"/>
    </location>
</feature>
<feature type="region of interest" description="Disordered" evidence="2">
    <location>
        <begin position="2039"/>
        <end position="2237"/>
    </location>
</feature>
<feature type="region of interest" description="Disordered" evidence="2">
    <location>
        <begin position="5303"/>
        <end position="5473"/>
    </location>
</feature>
<feature type="compositionally biased region" description="Polar residues" evidence="2">
    <location>
        <begin position="478"/>
        <end position="487"/>
    </location>
</feature>
<feature type="region of interest" description="Disordered" evidence="2">
    <location>
        <begin position="4655"/>
        <end position="4739"/>
    </location>
</feature>
<feature type="compositionally biased region" description="Polar residues" evidence="2">
    <location>
        <begin position="5391"/>
        <end position="5412"/>
    </location>
</feature>
<feature type="compositionally biased region" description="Basic and acidic residues" evidence="2">
    <location>
        <begin position="4499"/>
        <end position="4512"/>
    </location>
</feature>
<feature type="compositionally biased region" description="Basic and acidic residues" evidence="2">
    <location>
        <begin position="3919"/>
        <end position="3933"/>
    </location>
</feature>
<feature type="compositionally biased region" description="Polar residues" evidence="2">
    <location>
        <begin position="3453"/>
        <end position="3463"/>
    </location>
</feature>
<feature type="compositionally biased region" description="Basic and acidic residues" evidence="2">
    <location>
        <begin position="2283"/>
        <end position="2296"/>
    </location>
</feature>
<feature type="region of interest" description="Disordered" evidence="2">
    <location>
        <begin position="4832"/>
        <end position="4906"/>
    </location>
</feature>
<keyword evidence="4" id="KW-1185">Reference proteome</keyword>
<reference evidence="3" key="2">
    <citation type="submission" date="2022-06" db="UniProtKB">
        <authorList>
            <consortium name="EnsemblMetazoa"/>
        </authorList>
    </citation>
    <scope>IDENTIFICATION</scope>
    <source>
        <strain evidence="3">DF5081</strain>
    </source>
</reference>
<feature type="compositionally biased region" description="Low complexity" evidence="2">
    <location>
        <begin position="2520"/>
        <end position="2530"/>
    </location>
</feature>
<feature type="compositionally biased region" description="Low complexity" evidence="2">
    <location>
        <begin position="1340"/>
        <end position="1353"/>
    </location>
</feature>
<feature type="compositionally biased region" description="Basic and acidic residues" evidence="2">
    <location>
        <begin position="4845"/>
        <end position="4860"/>
    </location>
</feature>
<feature type="compositionally biased region" description="Polar residues" evidence="2">
    <location>
        <begin position="5517"/>
        <end position="5526"/>
    </location>
</feature>
<feature type="compositionally biased region" description="Basic and acidic residues" evidence="2">
    <location>
        <begin position="3010"/>
        <end position="3019"/>
    </location>
</feature>
<feature type="compositionally biased region" description="Basic and acidic residues" evidence="2">
    <location>
        <begin position="713"/>
        <end position="730"/>
    </location>
</feature>
<feature type="compositionally biased region" description="Basic and acidic residues" evidence="2">
    <location>
        <begin position="3854"/>
        <end position="3870"/>
    </location>
</feature>
<feature type="compositionally biased region" description="Basic and acidic residues" evidence="2">
    <location>
        <begin position="368"/>
        <end position="381"/>
    </location>
</feature>
<feature type="compositionally biased region" description="Low complexity" evidence="2">
    <location>
        <begin position="4353"/>
        <end position="4362"/>
    </location>
</feature>
<feature type="compositionally biased region" description="Basic and acidic residues" evidence="2">
    <location>
        <begin position="3113"/>
        <end position="3122"/>
    </location>
</feature>
<feature type="compositionally biased region" description="Basic and acidic residues" evidence="2">
    <location>
        <begin position="3519"/>
        <end position="3534"/>
    </location>
</feature>
<feature type="compositionally biased region" description="Basic and acidic residues" evidence="2">
    <location>
        <begin position="1739"/>
        <end position="1752"/>
    </location>
</feature>
<feature type="region of interest" description="Disordered" evidence="2">
    <location>
        <begin position="5624"/>
        <end position="5676"/>
    </location>
</feature>